<dbReference type="Pfam" id="PF02909">
    <property type="entry name" value="TetR_C_1"/>
    <property type="match status" value="1"/>
</dbReference>
<evidence type="ECO:0000259" key="5">
    <source>
        <dbReference type="PROSITE" id="PS50977"/>
    </source>
</evidence>
<dbReference type="PANTHER" id="PTHR30055:SF151">
    <property type="entry name" value="TRANSCRIPTIONAL REGULATORY PROTEIN"/>
    <property type="match status" value="1"/>
</dbReference>
<dbReference type="Gene3D" id="1.10.10.60">
    <property type="entry name" value="Homeodomain-like"/>
    <property type="match status" value="1"/>
</dbReference>
<feature type="DNA-binding region" description="H-T-H motif" evidence="4">
    <location>
        <begin position="37"/>
        <end position="56"/>
    </location>
</feature>
<evidence type="ECO:0000256" key="3">
    <source>
        <dbReference type="ARBA" id="ARBA00023163"/>
    </source>
</evidence>
<dbReference type="EMBL" id="CP088295">
    <property type="protein sequence ID" value="UUY04985.1"/>
    <property type="molecule type" value="Genomic_DNA"/>
</dbReference>
<dbReference type="Pfam" id="PF00440">
    <property type="entry name" value="TetR_N"/>
    <property type="match status" value="1"/>
</dbReference>
<sequence length="214" mass="22734">MSTGSKPRRGRPPRLSRPLIVEAALALVDRAGIDGLTMRALARELEADPMAVYRHVRDKEDLLGAMCDQLLVELPPIDLDGAWEPQVRGLAREIRERFAARPALLPALASAPVTPMSLVLASDAVTLLVRAGMSPREAAGGFGAVFSYVLGFAVIEAAIPPPADHEALRAAALGHLGTDEAPPHIDVAIELMNSAGDFDFGLDLVLEGLRARLA</sequence>
<feature type="domain" description="HTH tetR-type" evidence="5">
    <location>
        <begin position="14"/>
        <end position="74"/>
    </location>
</feature>
<evidence type="ECO:0000256" key="2">
    <source>
        <dbReference type="ARBA" id="ARBA00023125"/>
    </source>
</evidence>
<dbReference type="InterPro" id="IPR004111">
    <property type="entry name" value="Repressor_TetR_C"/>
</dbReference>
<keyword evidence="2 4" id="KW-0238">DNA-binding</keyword>
<dbReference type="Gene3D" id="1.10.357.10">
    <property type="entry name" value="Tetracycline Repressor, domain 2"/>
    <property type="match status" value="1"/>
</dbReference>
<dbReference type="InterPro" id="IPR001647">
    <property type="entry name" value="HTH_TetR"/>
</dbReference>
<organism evidence="6 7">
    <name type="scientific">Svornostia abyssi</name>
    <dbReference type="NCBI Taxonomy" id="2898438"/>
    <lineage>
        <taxon>Bacteria</taxon>
        <taxon>Bacillati</taxon>
        <taxon>Actinomycetota</taxon>
        <taxon>Thermoleophilia</taxon>
        <taxon>Solirubrobacterales</taxon>
        <taxon>Baekduiaceae</taxon>
        <taxon>Svornostia</taxon>
    </lineage>
</organism>
<dbReference type="SUPFAM" id="SSF46689">
    <property type="entry name" value="Homeodomain-like"/>
    <property type="match status" value="1"/>
</dbReference>
<keyword evidence="1" id="KW-0805">Transcription regulation</keyword>
<evidence type="ECO:0000313" key="7">
    <source>
        <dbReference type="Proteomes" id="UP001058860"/>
    </source>
</evidence>
<reference evidence="7" key="1">
    <citation type="submission" date="2021-11" db="EMBL/GenBank/DDBJ databases">
        <title>Cultivation dependent microbiological survey of springs from the worlds oldest radium mine currently devoted to the extraction of radon-saturated water.</title>
        <authorList>
            <person name="Kapinusova G."/>
            <person name="Smrhova T."/>
            <person name="Strejcek M."/>
            <person name="Suman J."/>
            <person name="Jani K."/>
            <person name="Pajer P."/>
            <person name="Uhlik O."/>
        </authorList>
    </citation>
    <scope>NUCLEOTIDE SEQUENCE [LARGE SCALE GENOMIC DNA]</scope>
    <source>
        <strain evidence="7">J379</strain>
    </source>
</reference>
<dbReference type="Proteomes" id="UP001058860">
    <property type="component" value="Chromosome"/>
</dbReference>
<dbReference type="InterPro" id="IPR036271">
    <property type="entry name" value="Tet_transcr_reg_TetR-rel_C_sf"/>
</dbReference>
<evidence type="ECO:0000256" key="1">
    <source>
        <dbReference type="ARBA" id="ARBA00023015"/>
    </source>
</evidence>
<keyword evidence="3" id="KW-0804">Transcription</keyword>
<dbReference type="PROSITE" id="PS50977">
    <property type="entry name" value="HTH_TETR_2"/>
    <property type="match status" value="1"/>
</dbReference>
<proteinExistence type="predicted"/>
<evidence type="ECO:0000313" key="6">
    <source>
        <dbReference type="EMBL" id="UUY04985.1"/>
    </source>
</evidence>
<gene>
    <name evidence="6" type="ORF">LRS13_05500</name>
</gene>
<keyword evidence="7" id="KW-1185">Reference proteome</keyword>
<dbReference type="PANTHER" id="PTHR30055">
    <property type="entry name" value="HTH-TYPE TRANSCRIPTIONAL REGULATOR RUTR"/>
    <property type="match status" value="1"/>
</dbReference>
<name>A0ABY5PKM7_9ACTN</name>
<dbReference type="InterPro" id="IPR009057">
    <property type="entry name" value="Homeodomain-like_sf"/>
</dbReference>
<dbReference type="RefSeq" id="WP_353865458.1">
    <property type="nucleotide sequence ID" value="NZ_CP088295.1"/>
</dbReference>
<accession>A0ABY5PKM7</accession>
<dbReference type="SUPFAM" id="SSF48498">
    <property type="entry name" value="Tetracyclin repressor-like, C-terminal domain"/>
    <property type="match status" value="1"/>
</dbReference>
<evidence type="ECO:0000256" key="4">
    <source>
        <dbReference type="PROSITE-ProRule" id="PRU00335"/>
    </source>
</evidence>
<dbReference type="InterPro" id="IPR050109">
    <property type="entry name" value="HTH-type_TetR-like_transc_reg"/>
</dbReference>
<protein>
    <submittedName>
        <fullName evidence="6">TetR/AcrR family transcriptional regulator C-terminal domain-containing protein</fullName>
    </submittedName>
</protein>